<feature type="domain" description="SUN" evidence="6">
    <location>
        <begin position="151"/>
        <end position="312"/>
    </location>
</feature>
<dbReference type="RefSeq" id="XP_016842168.1">
    <property type="nucleotide sequence ID" value="XM_016986679.3"/>
</dbReference>
<dbReference type="SMR" id="A0A7M7ISN0"/>
<dbReference type="Gene3D" id="2.60.120.260">
    <property type="entry name" value="Galactose-binding domain-like"/>
    <property type="match status" value="1"/>
</dbReference>
<evidence type="ECO:0000256" key="3">
    <source>
        <dbReference type="ARBA" id="ARBA00022989"/>
    </source>
</evidence>
<evidence type="ECO:0000259" key="6">
    <source>
        <dbReference type="PROSITE" id="PS51469"/>
    </source>
</evidence>
<dbReference type="InterPro" id="IPR012919">
    <property type="entry name" value="SUN_dom"/>
</dbReference>
<dbReference type="GO" id="GO:0034993">
    <property type="term" value="C:meiotic nuclear membrane microtubule tethering complex"/>
    <property type="evidence" value="ECO:0007669"/>
    <property type="project" value="TreeGrafter"/>
</dbReference>
<proteinExistence type="predicted"/>
<protein>
    <recommendedName>
        <fullName evidence="6">SUN domain-containing protein</fullName>
    </recommendedName>
</protein>
<evidence type="ECO:0000256" key="2">
    <source>
        <dbReference type="ARBA" id="ARBA00022692"/>
    </source>
</evidence>
<reference evidence="7" key="1">
    <citation type="submission" date="2021-01" db="UniProtKB">
        <authorList>
            <consortium name="EnsemblMetazoa"/>
        </authorList>
    </citation>
    <scope>IDENTIFICATION</scope>
</reference>
<dbReference type="PROSITE" id="PS51469">
    <property type="entry name" value="SUN"/>
    <property type="match status" value="1"/>
</dbReference>
<dbReference type="FunCoup" id="A0A7M7ISN0">
    <property type="interactions" value="1"/>
</dbReference>
<sequence>MDNKKYKIEYPNNSLIILEAILVFDVWLLMKARWLLINFFQIVVPILKFCFISLIGAGLLMAYCLANSKFAIPDQSIDFNCKNSKMSDKYLQLNDDSMPSAMSVRKELIQIKNMKMSIKKSLLKMNFHLQHLYDQQKLANLADFASEAVGGIVIDTPGTQSYYNPSSNQMTLFGIPIFKPNYFTPRKVIQPWTQAGECWAFRGSQGKIEIQLAYAVIIERVTLEHITATASLTGNIDSAPKAFNVLGQIDNQYVMIDTFVYKNNGQSLQSFAVTKPETKSFPFKKVILEILSNWGNPDYTCIYRFKVHGKMYEVFKDEANMKVQ</sequence>
<name>A0A7M7ISN0_NASVI</name>
<comment type="subcellular location">
    <subcellularLocation>
        <location evidence="1">Membrane</location>
    </subcellularLocation>
</comment>
<keyword evidence="2 5" id="KW-0812">Transmembrane</keyword>
<dbReference type="InParanoid" id="A0A7M7ISN0"/>
<dbReference type="GO" id="GO:0043495">
    <property type="term" value="F:protein-membrane adaptor activity"/>
    <property type="evidence" value="ECO:0007669"/>
    <property type="project" value="TreeGrafter"/>
</dbReference>
<keyword evidence="8" id="KW-1185">Reference proteome</keyword>
<evidence type="ECO:0000313" key="8">
    <source>
        <dbReference type="Proteomes" id="UP000002358"/>
    </source>
</evidence>
<dbReference type="Pfam" id="PF07738">
    <property type="entry name" value="Sad1_UNC"/>
    <property type="match status" value="1"/>
</dbReference>
<evidence type="ECO:0000256" key="5">
    <source>
        <dbReference type="SAM" id="Phobius"/>
    </source>
</evidence>
<dbReference type="InterPro" id="IPR045119">
    <property type="entry name" value="SUN1-5"/>
</dbReference>
<evidence type="ECO:0000256" key="1">
    <source>
        <dbReference type="ARBA" id="ARBA00004370"/>
    </source>
</evidence>
<dbReference type="GeneID" id="100123798"/>
<evidence type="ECO:0000256" key="4">
    <source>
        <dbReference type="ARBA" id="ARBA00023136"/>
    </source>
</evidence>
<dbReference type="AlphaFoldDB" id="A0A7M7ISN0"/>
<evidence type="ECO:0000313" key="7">
    <source>
        <dbReference type="EnsemblMetazoa" id="XP_016842168"/>
    </source>
</evidence>
<dbReference type="OrthoDB" id="342281at2759"/>
<feature type="transmembrane region" description="Helical" evidence="5">
    <location>
        <begin position="12"/>
        <end position="30"/>
    </location>
</feature>
<dbReference type="KEGG" id="nvi:100123798"/>
<dbReference type="Proteomes" id="UP000002358">
    <property type="component" value="Chromosome 1"/>
</dbReference>
<organism evidence="7 8">
    <name type="scientific">Nasonia vitripennis</name>
    <name type="common">Parasitic wasp</name>
    <dbReference type="NCBI Taxonomy" id="7425"/>
    <lineage>
        <taxon>Eukaryota</taxon>
        <taxon>Metazoa</taxon>
        <taxon>Ecdysozoa</taxon>
        <taxon>Arthropoda</taxon>
        <taxon>Hexapoda</taxon>
        <taxon>Insecta</taxon>
        <taxon>Pterygota</taxon>
        <taxon>Neoptera</taxon>
        <taxon>Endopterygota</taxon>
        <taxon>Hymenoptera</taxon>
        <taxon>Apocrita</taxon>
        <taxon>Proctotrupomorpha</taxon>
        <taxon>Chalcidoidea</taxon>
        <taxon>Pteromalidae</taxon>
        <taxon>Pteromalinae</taxon>
        <taxon>Nasonia</taxon>
    </lineage>
</organism>
<dbReference type="PANTHER" id="PTHR12911">
    <property type="entry name" value="SAD1/UNC-84-LIKE PROTEIN-RELATED"/>
    <property type="match status" value="1"/>
</dbReference>
<keyword evidence="3 5" id="KW-1133">Transmembrane helix</keyword>
<feature type="transmembrane region" description="Helical" evidence="5">
    <location>
        <begin position="42"/>
        <end position="66"/>
    </location>
</feature>
<dbReference type="EnsemblMetazoa" id="XM_016986679">
    <property type="protein sequence ID" value="XP_016842168"/>
    <property type="gene ID" value="LOC100123798"/>
</dbReference>
<dbReference type="PANTHER" id="PTHR12911:SF8">
    <property type="entry name" value="KLAROID PROTEIN-RELATED"/>
    <property type="match status" value="1"/>
</dbReference>
<keyword evidence="4 5" id="KW-0472">Membrane</keyword>
<accession>A0A7M7ISN0</accession>